<accession>A0ABP9GU83</accession>
<gene>
    <name evidence="1" type="ORF">GCM10023205_04970</name>
</gene>
<dbReference type="Proteomes" id="UP001500466">
    <property type="component" value="Unassembled WGS sequence"/>
</dbReference>
<organism evidence="1 2">
    <name type="scientific">Yinghuangia aomiensis</name>
    <dbReference type="NCBI Taxonomy" id="676205"/>
    <lineage>
        <taxon>Bacteria</taxon>
        <taxon>Bacillati</taxon>
        <taxon>Actinomycetota</taxon>
        <taxon>Actinomycetes</taxon>
        <taxon>Kitasatosporales</taxon>
        <taxon>Streptomycetaceae</taxon>
        <taxon>Yinghuangia</taxon>
    </lineage>
</organism>
<protein>
    <submittedName>
        <fullName evidence="1">Uncharacterized protein</fullName>
    </submittedName>
</protein>
<evidence type="ECO:0000313" key="2">
    <source>
        <dbReference type="Proteomes" id="UP001500466"/>
    </source>
</evidence>
<dbReference type="RefSeq" id="WP_345673527.1">
    <property type="nucleotide sequence ID" value="NZ_BAABHS010000001.1"/>
</dbReference>
<comment type="caution">
    <text evidence="1">The sequence shown here is derived from an EMBL/GenBank/DDBJ whole genome shotgun (WGS) entry which is preliminary data.</text>
</comment>
<sequence>MSNQRLFLPDGRIHTVATQLPEDQPYRLSHDRTTNETVLLVRQLVAPGRMTVVSRTFTGATALFEAAVDFERSSTQLGNLTASMQNILVNEYGVPEAELEQLMDAALGDVYSDAPDPSDLVELRGEAPVTETAVGLGRRANTDTSSRMALLNKLCRSLRNDLSETERRTLAVTVAHTLLSGPDEHSVAGPAEEHAYAGA</sequence>
<evidence type="ECO:0000313" key="1">
    <source>
        <dbReference type="EMBL" id="GAA4947963.1"/>
    </source>
</evidence>
<proteinExistence type="predicted"/>
<reference evidence="2" key="1">
    <citation type="journal article" date="2019" name="Int. J. Syst. Evol. Microbiol.">
        <title>The Global Catalogue of Microorganisms (GCM) 10K type strain sequencing project: providing services to taxonomists for standard genome sequencing and annotation.</title>
        <authorList>
            <consortium name="The Broad Institute Genomics Platform"/>
            <consortium name="The Broad Institute Genome Sequencing Center for Infectious Disease"/>
            <person name="Wu L."/>
            <person name="Ma J."/>
        </authorList>
    </citation>
    <scope>NUCLEOTIDE SEQUENCE [LARGE SCALE GENOMIC DNA]</scope>
    <source>
        <strain evidence="2">JCM 17986</strain>
    </source>
</reference>
<keyword evidence="2" id="KW-1185">Reference proteome</keyword>
<dbReference type="EMBL" id="BAABHS010000001">
    <property type="protein sequence ID" value="GAA4947963.1"/>
    <property type="molecule type" value="Genomic_DNA"/>
</dbReference>
<name>A0ABP9GU83_9ACTN</name>